<dbReference type="Gene3D" id="1.10.8.20">
    <property type="entry name" value="N-terminal domain of phosphatidylinositol transfer protein sec14p"/>
    <property type="match status" value="1"/>
</dbReference>
<dbReference type="Gene3D" id="1.20.5.1200">
    <property type="entry name" value="Alpha-tocopherol transfer"/>
    <property type="match status" value="1"/>
</dbReference>
<feature type="region of interest" description="Disordered" evidence="1">
    <location>
        <begin position="484"/>
        <end position="511"/>
    </location>
</feature>
<feature type="compositionally biased region" description="Low complexity" evidence="1">
    <location>
        <begin position="558"/>
        <end position="576"/>
    </location>
</feature>
<proteinExistence type="evidence at transcript level"/>
<dbReference type="Pfam" id="PF00650">
    <property type="entry name" value="CRAL_TRIO"/>
    <property type="match status" value="1"/>
</dbReference>
<feature type="domain" description="CRAL-TRIO" evidence="2">
    <location>
        <begin position="135"/>
        <end position="284"/>
    </location>
</feature>
<dbReference type="EMBL" id="IACT01001110">
    <property type="protein sequence ID" value="LAC20473.1"/>
    <property type="molecule type" value="mRNA"/>
</dbReference>
<dbReference type="CDD" id="cd00170">
    <property type="entry name" value="SEC14"/>
    <property type="match status" value="1"/>
</dbReference>
<dbReference type="SUPFAM" id="SSF52087">
    <property type="entry name" value="CRAL/TRIO domain"/>
    <property type="match status" value="1"/>
</dbReference>
<reference evidence="3" key="1">
    <citation type="submission" date="2017-11" db="EMBL/GenBank/DDBJ databases">
        <title>The sensing device of the deep-sea amphipod.</title>
        <authorList>
            <person name="Kobayashi H."/>
            <person name="Nagahama T."/>
            <person name="Arai W."/>
            <person name="Sasagawa Y."/>
            <person name="Umeda M."/>
            <person name="Hayashi T."/>
            <person name="Nikaido I."/>
            <person name="Watanabe H."/>
            <person name="Oguri K."/>
            <person name="Kitazato H."/>
            <person name="Fujioka K."/>
            <person name="Kido Y."/>
            <person name="Takami H."/>
        </authorList>
    </citation>
    <scope>NUCLEOTIDE SEQUENCE</scope>
    <source>
        <tissue evidence="3">Whole body</tissue>
    </source>
</reference>
<dbReference type="InterPro" id="IPR011074">
    <property type="entry name" value="CRAL/TRIO_N_dom"/>
</dbReference>
<sequence>MSIQEICEVGGGDLNWMSARHVMNSFSLGGGSGSSIQGGTVNTLTNTTTTARPLPDPGHSVQQLQALLPSRPDIGFLRTDTDFLLRFLKVRNFQVASAFQLLCGYYSYRQRERDLFKTTLGGAGVRAALCDGVVGVLPERDTCGSAVLVILAANSDDCKCSLSDVWGAVILTLEKLSARGEEAGVVCVVDWSECPTRLNAQLTPKSLRLVLDGLQDAFPLRMSGLHLLNAPWWSGAALRLARPFIKEKTRARIHVHGNNLSSLHKHLPPRLLPAQLGGEGGEYIPSTWANTVLDGALTTTAAKYSIKTSSNSSPINSNAYPSKFSDINIANSNNKYSTSDCSYPDKTTDGFDDNSNKYINNPIETCTDTSNFLNSTVVKGGVSNSIGKPEEICNLNENKNKIEDFDDFVPKSKGFTFESLVKSAGSKKFQLAQMTEDSKGFTLKKIKSSSVEYSTGNSPTKSKDSISNSIFNFTKSKSLSLNTDDRITNYDDDDDLDDDNKEYGGGEESENIYNFPKLKTPPSFTSSIASSFTSNMSKMGFNMRSKDGLSSYDRGQPNSLLLSNDSNANAATVSPT</sequence>
<dbReference type="InterPro" id="IPR001251">
    <property type="entry name" value="CRAL-TRIO_dom"/>
</dbReference>
<dbReference type="SMART" id="SM01100">
    <property type="entry name" value="CRAL_TRIO_N"/>
    <property type="match status" value="1"/>
</dbReference>
<dbReference type="SUPFAM" id="SSF46938">
    <property type="entry name" value="CRAL/TRIO N-terminal domain"/>
    <property type="match status" value="1"/>
</dbReference>
<feature type="region of interest" description="Disordered" evidence="1">
    <location>
        <begin position="543"/>
        <end position="576"/>
    </location>
</feature>
<dbReference type="AlphaFoldDB" id="A0A6A7FQP6"/>
<protein>
    <submittedName>
        <fullName evidence="3">Clavesin-2-like</fullName>
    </submittedName>
</protein>
<name>A0A6A7FQP6_9CRUS</name>
<dbReference type="SMART" id="SM00516">
    <property type="entry name" value="SEC14"/>
    <property type="match status" value="1"/>
</dbReference>
<organism evidence="3">
    <name type="scientific">Hirondellea gigas</name>
    <dbReference type="NCBI Taxonomy" id="1518452"/>
    <lineage>
        <taxon>Eukaryota</taxon>
        <taxon>Metazoa</taxon>
        <taxon>Ecdysozoa</taxon>
        <taxon>Arthropoda</taxon>
        <taxon>Crustacea</taxon>
        <taxon>Multicrustacea</taxon>
        <taxon>Malacostraca</taxon>
        <taxon>Eumalacostraca</taxon>
        <taxon>Peracarida</taxon>
        <taxon>Amphipoda</taxon>
        <taxon>Amphilochidea</taxon>
        <taxon>Lysianassida</taxon>
        <taxon>Lysianassidira</taxon>
        <taxon>Lysianassoidea</taxon>
        <taxon>Lysianassidae</taxon>
        <taxon>Hirondellea</taxon>
    </lineage>
</organism>
<evidence type="ECO:0000259" key="2">
    <source>
        <dbReference type="PROSITE" id="PS50191"/>
    </source>
</evidence>
<dbReference type="PROSITE" id="PS50191">
    <property type="entry name" value="CRAL_TRIO"/>
    <property type="match status" value="1"/>
</dbReference>
<dbReference type="PANTHER" id="PTHR10174:SF208">
    <property type="entry name" value="CRAL-TRIO DOMAIN-CONTAINING PROTEIN DDB_G0278031"/>
    <property type="match status" value="1"/>
</dbReference>
<evidence type="ECO:0000313" key="3">
    <source>
        <dbReference type="EMBL" id="LAC20473.1"/>
    </source>
</evidence>
<dbReference type="Gene3D" id="3.40.525.10">
    <property type="entry name" value="CRAL-TRIO lipid binding domain"/>
    <property type="match status" value="1"/>
</dbReference>
<dbReference type="PANTHER" id="PTHR10174">
    <property type="entry name" value="ALPHA-TOCOPHEROL TRANSFER PROTEIN-RELATED"/>
    <property type="match status" value="1"/>
</dbReference>
<dbReference type="PRINTS" id="PR00180">
    <property type="entry name" value="CRETINALDHBP"/>
</dbReference>
<accession>A0A6A7FQP6</accession>
<feature type="compositionally biased region" description="Acidic residues" evidence="1">
    <location>
        <begin position="490"/>
        <end position="510"/>
    </location>
</feature>
<evidence type="ECO:0000256" key="1">
    <source>
        <dbReference type="SAM" id="MobiDB-lite"/>
    </source>
</evidence>
<dbReference type="InterPro" id="IPR036273">
    <property type="entry name" value="CRAL/TRIO_N_dom_sf"/>
</dbReference>
<dbReference type="InterPro" id="IPR036865">
    <property type="entry name" value="CRAL-TRIO_dom_sf"/>
</dbReference>
<dbReference type="GO" id="GO:0016020">
    <property type="term" value="C:membrane"/>
    <property type="evidence" value="ECO:0007669"/>
    <property type="project" value="TreeGrafter"/>
</dbReference>
<dbReference type="GO" id="GO:1902936">
    <property type="term" value="F:phosphatidylinositol bisphosphate binding"/>
    <property type="evidence" value="ECO:0007669"/>
    <property type="project" value="TreeGrafter"/>
</dbReference>